<dbReference type="Pfam" id="PF00078">
    <property type="entry name" value="RVT_1"/>
    <property type="match status" value="1"/>
</dbReference>
<evidence type="ECO:0000313" key="3">
    <source>
        <dbReference type="Proteomes" id="UP000694548"/>
    </source>
</evidence>
<reference evidence="2" key="2">
    <citation type="submission" date="2025-09" db="UniProtKB">
        <authorList>
            <consortium name="Ensembl"/>
        </authorList>
    </citation>
    <scope>IDENTIFICATION</scope>
</reference>
<feature type="domain" description="Reverse transcriptase" evidence="1">
    <location>
        <begin position="269"/>
        <end position="538"/>
    </location>
</feature>
<dbReference type="Proteomes" id="UP000694548">
    <property type="component" value="Unassembled WGS sequence"/>
</dbReference>
<dbReference type="InterPro" id="IPR000477">
    <property type="entry name" value="RT_dom"/>
</dbReference>
<protein>
    <recommendedName>
        <fullName evidence="1">Reverse transcriptase domain-containing protein</fullName>
    </recommendedName>
</protein>
<dbReference type="PANTHER" id="PTHR33332">
    <property type="entry name" value="REVERSE TRANSCRIPTASE DOMAIN-CONTAINING PROTEIN"/>
    <property type="match status" value="1"/>
</dbReference>
<organism evidence="2 3">
    <name type="scientific">Nothobranchius furzeri</name>
    <name type="common">Turquoise killifish</name>
    <dbReference type="NCBI Taxonomy" id="105023"/>
    <lineage>
        <taxon>Eukaryota</taxon>
        <taxon>Metazoa</taxon>
        <taxon>Chordata</taxon>
        <taxon>Craniata</taxon>
        <taxon>Vertebrata</taxon>
        <taxon>Euteleostomi</taxon>
        <taxon>Actinopterygii</taxon>
        <taxon>Neopterygii</taxon>
        <taxon>Teleostei</taxon>
        <taxon>Neoteleostei</taxon>
        <taxon>Acanthomorphata</taxon>
        <taxon>Ovalentaria</taxon>
        <taxon>Atherinomorphae</taxon>
        <taxon>Cyprinodontiformes</taxon>
        <taxon>Nothobranchiidae</taxon>
        <taxon>Nothobranchius</taxon>
    </lineage>
</organism>
<sequence>MDIFRPLHKEDDDSTILVRWKTAERIEAFKAELLNYNWDQVYVDDTNQAYDTFLSIFLEVYNKNCPIIQYKTKKNYKRKLWMTEGLLKACKKKMVLYEKFIKHRTSENEDNYKKYKNKLTTAIRIRKKQYYDEILDKNRNDTRRTWKILNNIIQKRMTTLEWPNYFLNSSNHKVNDLINIVEEFNKFFVSVGPSLANEIAVPPDADTFNNLINSNINSMFLHEISETDVVNTVRKFKNKKSTDINEIDMGIIKEVIFSIVRPLTYIYNLSLHKGHFPKTMKITKVIPTFKTGNKHSMENYRPIAIIPQFSKILEKLFVNQLDVYITKNKLLSDSQYGFRKNRTTTYAIMQMVEEIAQASESEELSISIFVDLKKAFDTIDHRRLLKKMENYGLRGIAKSWIESYLQDRQQYVQIKDIKSGFREISCGVPQGSVIGPILFTLYINDICNVADFFKFIMFADDTTLVCSGKDIKELLKKAEKELNILKSWFDVNKLSLNIKKTKFMIFGNKKVKNGDFKLTISDTEIERVSEIKFLGVVIDSNLSWKHHLNYIKGKIAKSLGLLYKLKDILNHKALRLIYCSLIQPYMAYCIEIWGSTFKTYIHEIKTIQKKSIRVMNKSNYYAHTDPLFLKSQIMKLEDLYYYKIMQFMFRVKLTALPKNILMFFVKRESKYDLRGVCMFVLQKAKKGMKRRCISVMGVKFWNEAKIELKLATSLSVLKKLISKNIFEEY</sequence>
<dbReference type="GeneTree" id="ENSGT01060000248530"/>
<dbReference type="SUPFAM" id="SSF56672">
    <property type="entry name" value="DNA/RNA polymerases"/>
    <property type="match status" value="1"/>
</dbReference>
<reference evidence="2" key="1">
    <citation type="submission" date="2025-08" db="UniProtKB">
        <authorList>
            <consortium name="Ensembl"/>
        </authorList>
    </citation>
    <scope>IDENTIFICATION</scope>
</reference>
<dbReference type="PROSITE" id="PS50878">
    <property type="entry name" value="RT_POL"/>
    <property type="match status" value="1"/>
</dbReference>
<dbReference type="InterPro" id="IPR043502">
    <property type="entry name" value="DNA/RNA_pol_sf"/>
</dbReference>
<dbReference type="CDD" id="cd01650">
    <property type="entry name" value="RT_nLTR_like"/>
    <property type="match status" value="1"/>
</dbReference>
<evidence type="ECO:0000313" key="2">
    <source>
        <dbReference type="Ensembl" id="ENSNFUP00015029198.1"/>
    </source>
</evidence>
<proteinExistence type="predicted"/>
<name>A0A8C6M9Z0_NOTFU</name>
<keyword evidence="3" id="KW-1185">Reference proteome</keyword>
<dbReference type="Ensembl" id="ENSNFUT00015030499.1">
    <property type="protein sequence ID" value="ENSNFUP00015029198.1"/>
    <property type="gene ID" value="ENSNFUG00015014177.1"/>
</dbReference>
<evidence type="ECO:0000259" key="1">
    <source>
        <dbReference type="PROSITE" id="PS50878"/>
    </source>
</evidence>
<accession>A0A8C6M9Z0</accession>
<dbReference type="AlphaFoldDB" id="A0A8C6M9Z0"/>